<accession>A0A420HN35</accession>
<dbReference type="Proteomes" id="UP000286134">
    <property type="component" value="Unassembled WGS sequence"/>
</dbReference>
<sequence length="70" mass="7833">MGCPGGKMRQAIEFNLHPGPMAVIGTERIAKEIWTKLKSQYEGSGAVLKYSAIQDYVRLSILDFPNLETY</sequence>
<dbReference type="OrthoDB" id="3598000at2759"/>
<reference evidence="1 2" key="1">
    <citation type="journal article" date="2018" name="BMC Genomics">
        <title>Comparative genome analyses reveal sequence features reflecting distinct modes of host-adaptation between dicot and monocot powdery mildew.</title>
        <authorList>
            <person name="Wu Y."/>
            <person name="Ma X."/>
            <person name="Pan Z."/>
            <person name="Kale S.D."/>
            <person name="Song Y."/>
            <person name="King H."/>
            <person name="Zhang Q."/>
            <person name="Presley C."/>
            <person name="Deng X."/>
            <person name="Wei C.I."/>
            <person name="Xiao S."/>
        </authorList>
    </citation>
    <scope>NUCLEOTIDE SEQUENCE [LARGE SCALE GENOMIC DNA]</scope>
    <source>
        <strain evidence="1">UMSG2</strain>
    </source>
</reference>
<name>A0A420HN35_9PEZI</name>
<gene>
    <name evidence="1" type="ORF">OnM2_064074</name>
</gene>
<protein>
    <submittedName>
        <fullName evidence="1">Uncharacterized protein</fullName>
    </submittedName>
</protein>
<comment type="caution">
    <text evidence="1">The sequence shown here is derived from an EMBL/GenBank/DDBJ whole genome shotgun (WGS) entry which is preliminary data.</text>
</comment>
<evidence type="ECO:0000313" key="1">
    <source>
        <dbReference type="EMBL" id="RKF58855.1"/>
    </source>
</evidence>
<evidence type="ECO:0000313" key="2">
    <source>
        <dbReference type="Proteomes" id="UP000286134"/>
    </source>
</evidence>
<keyword evidence="2" id="KW-1185">Reference proteome</keyword>
<proteinExistence type="predicted"/>
<organism evidence="1 2">
    <name type="scientific">Erysiphe neolycopersici</name>
    <dbReference type="NCBI Taxonomy" id="212602"/>
    <lineage>
        <taxon>Eukaryota</taxon>
        <taxon>Fungi</taxon>
        <taxon>Dikarya</taxon>
        <taxon>Ascomycota</taxon>
        <taxon>Pezizomycotina</taxon>
        <taxon>Leotiomycetes</taxon>
        <taxon>Erysiphales</taxon>
        <taxon>Erysiphaceae</taxon>
        <taxon>Erysiphe</taxon>
    </lineage>
</organism>
<dbReference type="AlphaFoldDB" id="A0A420HN35"/>
<dbReference type="EMBL" id="MCFK01006493">
    <property type="protein sequence ID" value="RKF58855.1"/>
    <property type="molecule type" value="Genomic_DNA"/>
</dbReference>